<sequence length="287" mass="33833">MHYSSYKTILSPNNNMNLFRGCTHGCIYCDSRSDCYQINHPFEDIEVKEDALEILESQLMRKRKPCMVTTGAMTDPYIQLEERLNITRDSLALLNKYGFGVSIQTKSTRILRDLDLLKQINKKTKAVVQMTLTTYDEELCKILEPYVSTTYERFETLQVFQKEQIPTIVWLSPVLPFINDSEENLAGVLNYCLKADVKGIMCFGFGMTLREGNREYFYQKLERHFPGIKEKYQRAFGNQYICNSPNHSKLMKQFINFCQKHQIMWRTDEIFAYLNKFEQKEQQLTLF</sequence>
<dbReference type="Pfam" id="PF04055">
    <property type="entry name" value="Radical_SAM"/>
    <property type="match status" value="1"/>
</dbReference>
<dbReference type="Gene3D" id="3.80.30.30">
    <property type="match status" value="1"/>
</dbReference>
<dbReference type="EMBL" id="JAFREL020000002">
    <property type="protein sequence ID" value="MEO1770974.1"/>
    <property type="molecule type" value="Genomic_DNA"/>
</dbReference>
<protein>
    <recommendedName>
        <fullName evidence="4">Radical SAM core domain-containing protein</fullName>
    </recommendedName>
</protein>
<evidence type="ECO:0000313" key="6">
    <source>
        <dbReference type="Proteomes" id="UP000664357"/>
    </source>
</evidence>
<keyword evidence="1" id="KW-0479">Metal-binding</keyword>
<feature type="domain" description="Radical SAM core" evidence="4">
    <location>
        <begin position="16"/>
        <end position="185"/>
    </location>
</feature>
<dbReference type="SFLD" id="SFLDG01084">
    <property type="entry name" value="Uncharacterised_Radical_SAM_Su"/>
    <property type="match status" value="1"/>
</dbReference>
<evidence type="ECO:0000313" key="5">
    <source>
        <dbReference type="EMBL" id="MEO1770974.1"/>
    </source>
</evidence>
<name>A0ABV0EQQ8_9ENTE</name>
<dbReference type="Proteomes" id="UP000664357">
    <property type="component" value="Unassembled WGS sequence"/>
</dbReference>
<dbReference type="SUPFAM" id="SSF102114">
    <property type="entry name" value="Radical SAM enzymes"/>
    <property type="match status" value="1"/>
</dbReference>
<keyword evidence="6" id="KW-1185">Reference proteome</keyword>
<keyword evidence="2" id="KW-0408">Iron</keyword>
<dbReference type="PANTHER" id="PTHR43432:SF5">
    <property type="entry name" value="ELP3_MIAA_NIFB-LIKE RADICAL SAM CORE DOMAIN-CONTAINING PROTEIN"/>
    <property type="match status" value="1"/>
</dbReference>
<evidence type="ECO:0000256" key="2">
    <source>
        <dbReference type="ARBA" id="ARBA00023004"/>
    </source>
</evidence>
<comment type="caution">
    <text evidence="5">The sequence shown here is derived from an EMBL/GenBank/DDBJ whole genome shotgun (WGS) entry which is preliminary data.</text>
</comment>
<gene>
    <name evidence="5" type="ORF">JZO67_002947</name>
</gene>
<proteinExistence type="predicted"/>
<evidence type="ECO:0000256" key="3">
    <source>
        <dbReference type="ARBA" id="ARBA00023014"/>
    </source>
</evidence>
<dbReference type="PANTHER" id="PTHR43432">
    <property type="entry name" value="SLR0285 PROTEIN"/>
    <property type="match status" value="1"/>
</dbReference>
<evidence type="ECO:0000259" key="4">
    <source>
        <dbReference type="Pfam" id="PF04055"/>
    </source>
</evidence>
<keyword evidence="3" id="KW-0411">Iron-sulfur</keyword>
<organism evidence="5 6">
    <name type="scientific">Candidatus Enterococcus ferrettii</name>
    <dbReference type="NCBI Taxonomy" id="2815324"/>
    <lineage>
        <taxon>Bacteria</taxon>
        <taxon>Bacillati</taxon>
        <taxon>Bacillota</taxon>
        <taxon>Bacilli</taxon>
        <taxon>Lactobacillales</taxon>
        <taxon>Enterococcaceae</taxon>
        <taxon>Enterococcus</taxon>
    </lineage>
</organism>
<dbReference type="InterPro" id="IPR040086">
    <property type="entry name" value="MJ0683-like"/>
</dbReference>
<dbReference type="RefSeq" id="WP_207705388.1">
    <property type="nucleotide sequence ID" value="NZ_JAFREL020000002.1"/>
</dbReference>
<dbReference type="CDD" id="cd01335">
    <property type="entry name" value="Radical_SAM"/>
    <property type="match status" value="1"/>
</dbReference>
<dbReference type="InterPro" id="IPR058240">
    <property type="entry name" value="rSAM_sf"/>
</dbReference>
<evidence type="ECO:0000256" key="1">
    <source>
        <dbReference type="ARBA" id="ARBA00022723"/>
    </source>
</evidence>
<dbReference type="InterPro" id="IPR007197">
    <property type="entry name" value="rSAM"/>
</dbReference>
<accession>A0ABV0EQQ8</accession>
<reference evidence="5 6" key="1">
    <citation type="submission" date="2024-02" db="EMBL/GenBank/DDBJ databases">
        <title>The Genome Sequence of Enterococcus sp. DIV0159.</title>
        <authorList>
            <person name="Earl A."/>
            <person name="Manson A."/>
            <person name="Gilmore M."/>
            <person name="Sanders J."/>
            <person name="Shea T."/>
            <person name="Howe W."/>
            <person name="Livny J."/>
            <person name="Cuomo C."/>
            <person name="Neafsey D."/>
            <person name="Birren B."/>
        </authorList>
    </citation>
    <scope>NUCLEOTIDE SEQUENCE [LARGE SCALE GENOMIC DNA]</scope>
    <source>
        <strain evidence="5 6">665A</strain>
    </source>
</reference>
<dbReference type="SFLD" id="SFLDS00029">
    <property type="entry name" value="Radical_SAM"/>
    <property type="match status" value="1"/>
</dbReference>